<gene>
    <name evidence="2" type="ORF">SAMN05216561_1202</name>
</gene>
<evidence type="ECO:0000313" key="2">
    <source>
        <dbReference type="EMBL" id="SFJ17774.1"/>
    </source>
</evidence>
<dbReference type="Gene3D" id="3.40.50.150">
    <property type="entry name" value="Vaccinia Virus protein VP39"/>
    <property type="match status" value="1"/>
</dbReference>
<keyword evidence="2" id="KW-0489">Methyltransferase</keyword>
<dbReference type="EMBL" id="FOQG01000020">
    <property type="protein sequence ID" value="SFJ17774.1"/>
    <property type="molecule type" value="Genomic_DNA"/>
</dbReference>
<evidence type="ECO:0000313" key="3">
    <source>
        <dbReference type="Proteomes" id="UP000198649"/>
    </source>
</evidence>
<organism evidence="2 3">
    <name type="scientific">Nocardioides psychrotolerans</name>
    <dbReference type="NCBI Taxonomy" id="1005945"/>
    <lineage>
        <taxon>Bacteria</taxon>
        <taxon>Bacillati</taxon>
        <taxon>Actinomycetota</taxon>
        <taxon>Actinomycetes</taxon>
        <taxon>Propionibacteriales</taxon>
        <taxon>Nocardioidaceae</taxon>
        <taxon>Nocardioides</taxon>
    </lineage>
</organism>
<proteinExistence type="predicted"/>
<dbReference type="PANTHER" id="PTHR34203">
    <property type="entry name" value="METHYLTRANSFERASE, FKBM FAMILY PROTEIN"/>
    <property type="match status" value="1"/>
</dbReference>
<evidence type="ECO:0000259" key="1">
    <source>
        <dbReference type="Pfam" id="PF05050"/>
    </source>
</evidence>
<reference evidence="2 3" key="1">
    <citation type="submission" date="2016-10" db="EMBL/GenBank/DDBJ databases">
        <authorList>
            <person name="de Groot N.N."/>
        </authorList>
    </citation>
    <scope>NUCLEOTIDE SEQUENCE [LARGE SCALE GENOMIC DNA]</scope>
    <source>
        <strain evidence="2 3">CGMCC 1.11156</strain>
    </source>
</reference>
<name>A0A1I3P875_9ACTN</name>
<dbReference type="SUPFAM" id="SSF53335">
    <property type="entry name" value="S-adenosyl-L-methionine-dependent methyltransferases"/>
    <property type="match status" value="1"/>
</dbReference>
<dbReference type="InterPro" id="IPR052514">
    <property type="entry name" value="SAM-dependent_MTase"/>
</dbReference>
<feature type="domain" description="Methyltransferase FkbM" evidence="1">
    <location>
        <begin position="36"/>
        <end position="187"/>
    </location>
</feature>
<dbReference type="InterPro" id="IPR006342">
    <property type="entry name" value="FkbM_mtfrase"/>
</dbReference>
<dbReference type="PANTHER" id="PTHR34203:SF15">
    <property type="entry name" value="SLL1173 PROTEIN"/>
    <property type="match status" value="1"/>
</dbReference>
<dbReference type="Proteomes" id="UP000198649">
    <property type="component" value="Unassembled WGS sequence"/>
</dbReference>
<dbReference type="STRING" id="1005945.SAMN05216561_1202"/>
<keyword evidence="2" id="KW-0808">Transferase</keyword>
<sequence length="260" mass="28538">MSLLKGAATKVLGPVQFDEIAIAHHVLGKRAGFMVDVGAHRGYAHTPFVEDGWSVLAVEPDPANRRYLEDAPHPRVDIIPKAITATDGETLTLYTSEVSSGISSLAAFHPSHTPGPQVETARLDTLVAGRRVDFLKVDTEGFDLPVLQTFDWSQKPDVVVCEFEDHKTVPLGYTYRDLGDFLVGHGYTVLMSEWNPIVEYGQAHKWRRLVPYPADLVTEDGWGNFIAVRSPDAAAKAMRAGRVAAVRLRVRGAVDKARGK</sequence>
<keyword evidence="3" id="KW-1185">Reference proteome</keyword>
<dbReference type="NCBIfam" id="TIGR01444">
    <property type="entry name" value="fkbM_fam"/>
    <property type="match status" value="1"/>
</dbReference>
<protein>
    <submittedName>
        <fullName evidence="2">Methyltransferase, FkbM family</fullName>
    </submittedName>
</protein>
<dbReference type="Pfam" id="PF05050">
    <property type="entry name" value="Methyltransf_21"/>
    <property type="match status" value="1"/>
</dbReference>
<dbReference type="AlphaFoldDB" id="A0A1I3P875"/>
<accession>A0A1I3P875</accession>
<dbReference type="GO" id="GO:0032259">
    <property type="term" value="P:methylation"/>
    <property type="evidence" value="ECO:0007669"/>
    <property type="project" value="UniProtKB-KW"/>
</dbReference>
<dbReference type="GO" id="GO:0008168">
    <property type="term" value="F:methyltransferase activity"/>
    <property type="evidence" value="ECO:0007669"/>
    <property type="project" value="UniProtKB-KW"/>
</dbReference>
<dbReference type="InterPro" id="IPR029063">
    <property type="entry name" value="SAM-dependent_MTases_sf"/>
</dbReference>